<dbReference type="EMBL" id="AQPH01000011">
    <property type="protein sequence ID" value="EPY02658.1"/>
    <property type="molecule type" value="Genomic_DNA"/>
</dbReference>
<gene>
    <name evidence="1" type="ORF">K678_04919</name>
</gene>
<protein>
    <submittedName>
        <fullName evidence="1">Uncharacterized protein</fullName>
    </submittedName>
</protein>
<evidence type="ECO:0000313" key="2">
    <source>
        <dbReference type="Proteomes" id="UP000015350"/>
    </source>
</evidence>
<evidence type="ECO:0000313" key="1">
    <source>
        <dbReference type="EMBL" id="EPY02658.1"/>
    </source>
</evidence>
<accession>S9SF39</accession>
<dbReference type="AlphaFoldDB" id="S9SF39"/>
<dbReference type="Proteomes" id="UP000015350">
    <property type="component" value="Unassembled WGS sequence"/>
</dbReference>
<sequence>MSGFSNIVPSALTLAGDFSQSESDKNAAQARADQVALQNDLIESDRQTQAAERRDLLARQQATQRAQIATWGVGGEGGSSDALLSGLSQRSTSELAALDRTAALRSARNRASLLDDDSKSSASALDLAKNGYKVFSSFYDWMG</sequence>
<comment type="caution">
    <text evidence="1">The sequence shown here is derived from an EMBL/GenBank/DDBJ whole genome shotgun (WGS) entry which is preliminary data.</text>
</comment>
<name>S9SF39_MAGFU</name>
<dbReference type="STRING" id="1316936.K678_04919"/>
<proteinExistence type="predicted"/>
<organism evidence="1 2">
    <name type="scientific">Magnetospirillum fulvum MGU-K5</name>
    <dbReference type="NCBI Taxonomy" id="1316936"/>
    <lineage>
        <taxon>Bacteria</taxon>
        <taxon>Pseudomonadati</taxon>
        <taxon>Pseudomonadota</taxon>
        <taxon>Alphaproteobacteria</taxon>
        <taxon>Rhodospirillales</taxon>
        <taxon>Rhodospirillaceae</taxon>
        <taxon>Magnetospirillum</taxon>
    </lineage>
</organism>
<dbReference type="RefSeq" id="WP_021131351.1">
    <property type="nucleotide sequence ID" value="NZ_AQPH01000011.1"/>
</dbReference>
<dbReference type="OrthoDB" id="9967512at2"/>
<reference evidence="1 2" key="1">
    <citation type="submission" date="2013-04" db="EMBL/GenBank/DDBJ databases">
        <authorList>
            <person name="Kuznetsov B."/>
            <person name="Ivanovsky R."/>
        </authorList>
    </citation>
    <scope>NUCLEOTIDE SEQUENCE [LARGE SCALE GENOMIC DNA]</scope>
    <source>
        <strain evidence="1 2">MGU-K5</strain>
    </source>
</reference>
<dbReference type="eggNOG" id="ENOG502ZS4J">
    <property type="taxonomic scope" value="Bacteria"/>
</dbReference>